<name>A0ABT9I8J3_9ACTN</name>
<keyword evidence="3" id="KW-0560">Oxidoreductase</keyword>
<proteinExistence type="inferred from homology"/>
<gene>
    <name evidence="3" type="ORF">QOZ88_04460</name>
</gene>
<dbReference type="Gene3D" id="3.40.50.720">
    <property type="entry name" value="NAD(P)-binding Rossmann-like Domain"/>
    <property type="match status" value="1"/>
</dbReference>
<organism evidence="3 4">
    <name type="scientific">Blastococcus carthaginiensis</name>
    <dbReference type="NCBI Taxonomy" id="3050034"/>
    <lineage>
        <taxon>Bacteria</taxon>
        <taxon>Bacillati</taxon>
        <taxon>Actinomycetota</taxon>
        <taxon>Actinomycetes</taxon>
        <taxon>Geodermatophilales</taxon>
        <taxon>Geodermatophilaceae</taxon>
        <taxon>Blastococcus</taxon>
    </lineage>
</organism>
<dbReference type="PROSITE" id="PS00061">
    <property type="entry name" value="ADH_SHORT"/>
    <property type="match status" value="1"/>
</dbReference>
<protein>
    <submittedName>
        <fullName evidence="3">SDR family oxidoreductase</fullName>
        <ecNumber evidence="3">1.-.-.-</ecNumber>
    </submittedName>
</protein>
<evidence type="ECO:0000313" key="4">
    <source>
        <dbReference type="Proteomes" id="UP001233673"/>
    </source>
</evidence>
<dbReference type="Pfam" id="PF00106">
    <property type="entry name" value="adh_short"/>
    <property type="match status" value="1"/>
</dbReference>
<comment type="similarity">
    <text evidence="1 2">Belongs to the short-chain dehydrogenases/reductases (SDR) family.</text>
</comment>
<keyword evidence="4" id="KW-1185">Reference proteome</keyword>
<evidence type="ECO:0000256" key="2">
    <source>
        <dbReference type="RuleBase" id="RU000363"/>
    </source>
</evidence>
<dbReference type="Proteomes" id="UP001233673">
    <property type="component" value="Unassembled WGS sequence"/>
</dbReference>
<dbReference type="InterPro" id="IPR036291">
    <property type="entry name" value="NAD(P)-bd_dom_sf"/>
</dbReference>
<dbReference type="CDD" id="cd05233">
    <property type="entry name" value="SDR_c"/>
    <property type="match status" value="1"/>
</dbReference>
<dbReference type="EC" id="1.-.-.-" evidence="3"/>
<sequence>MSRRFTGQRALVTGASRGIGAGVAERLAAEGADVLITARTLEQHDSLSGTLRETAERLSRYGTRVEVLVADLSDPEDVARIVPAAVERLGGPVDVLVNNAAAAIYQPLADYPLRRRLLSFQVNVHAPLELMQGVIPGMREAGRGWIVNVSSASARLSAGPPFSVHPPGSAMGVYAGSKAALNRITNLMAVELYGSGIRVNTVEPRSAVLSEGAAALVGELIRPEEVETLEEMAEAVTALCDCPEDVTGQIGVSLDLIREWNLTVRGLDAQPWKREEILR</sequence>
<evidence type="ECO:0000256" key="1">
    <source>
        <dbReference type="ARBA" id="ARBA00006484"/>
    </source>
</evidence>
<dbReference type="PANTHER" id="PTHR42879">
    <property type="entry name" value="3-OXOACYL-(ACYL-CARRIER-PROTEIN) REDUCTASE"/>
    <property type="match status" value="1"/>
</dbReference>
<dbReference type="EMBL" id="JASNFN010000002">
    <property type="protein sequence ID" value="MDP5181879.1"/>
    <property type="molecule type" value="Genomic_DNA"/>
</dbReference>
<evidence type="ECO:0000313" key="3">
    <source>
        <dbReference type="EMBL" id="MDP5181879.1"/>
    </source>
</evidence>
<dbReference type="InterPro" id="IPR050259">
    <property type="entry name" value="SDR"/>
</dbReference>
<reference evidence="4" key="1">
    <citation type="submission" date="2023-05" db="EMBL/GenBank/DDBJ databases">
        <title>Draft genome of Pseudofrankia sp. BMG5.37.</title>
        <authorList>
            <person name="Gtari M."/>
            <person name="Ghodhbane F."/>
            <person name="Sbissi I."/>
        </authorList>
    </citation>
    <scope>NUCLEOTIDE SEQUENCE [LARGE SCALE GENOMIC DNA]</scope>
    <source>
        <strain evidence="4">BMG 814</strain>
    </source>
</reference>
<dbReference type="SUPFAM" id="SSF51735">
    <property type="entry name" value="NAD(P)-binding Rossmann-fold domains"/>
    <property type="match status" value="1"/>
</dbReference>
<dbReference type="PRINTS" id="PR00081">
    <property type="entry name" value="GDHRDH"/>
</dbReference>
<dbReference type="RefSeq" id="WP_305998582.1">
    <property type="nucleotide sequence ID" value="NZ_JASNFN010000002.1"/>
</dbReference>
<dbReference type="InterPro" id="IPR020904">
    <property type="entry name" value="Sc_DH/Rdtase_CS"/>
</dbReference>
<accession>A0ABT9I8J3</accession>
<dbReference type="GO" id="GO:0016491">
    <property type="term" value="F:oxidoreductase activity"/>
    <property type="evidence" value="ECO:0007669"/>
    <property type="project" value="UniProtKB-KW"/>
</dbReference>
<dbReference type="InterPro" id="IPR002347">
    <property type="entry name" value="SDR_fam"/>
</dbReference>
<comment type="caution">
    <text evidence="3">The sequence shown here is derived from an EMBL/GenBank/DDBJ whole genome shotgun (WGS) entry which is preliminary data.</text>
</comment>
<dbReference type="PRINTS" id="PR00080">
    <property type="entry name" value="SDRFAMILY"/>
</dbReference>